<dbReference type="GO" id="GO:0016020">
    <property type="term" value="C:membrane"/>
    <property type="evidence" value="ECO:0007669"/>
    <property type="project" value="UniProtKB-SubCell"/>
</dbReference>
<sequence>MGHSEWLPGLTEFFPPTPHAHQFVKILILTWIPISLLQWTPLKLLQMMGKTSGSTAFHLPGRFAWICAEAVAPFNMLYIMYALPSKLRPPPDAPSSILRTGLPIQYEILILLYLIHYLNRAFITPILAPSVSPMGPWVAFLMAYFQYGNSTNVACWIVYSAVRTHDVSRVLMSPLAGLGLGLWLAGFYGNIACEHKLFELRRGAAKRKAKSEGKAEVSYHKVYVVPPPEGGFKYVLHPHYAFEWLEWTGYWILGGAWGLGWGAESAALWFLVAEMFVMLPRARQGKQWYEERFGKRAVAGRAAALPFPGL</sequence>
<evidence type="ECO:0000256" key="6">
    <source>
        <dbReference type="SAM" id="Phobius"/>
    </source>
</evidence>
<protein>
    <recommendedName>
        <fullName evidence="7">3-oxo-5-alpha-steroid 4-dehydrogenase C-terminal domain-containing protein</fullName>
    </recommendedName>
</protein>
<keyword evidence="4 6" id="KW-1133">Transmembrane helix</keyword>
<comment type="similarity">
    <text evidence="2">Belongs to the steroid 5-alpha reductase family.</text>
</comment>
<dbReference type="eggNOG" id="KOG1638">
    <property type="taxonomic scope" value="Eukaryota"/>
</dbReference>
<dbReference type="PROSITE" id="PS50244">
    <property type="entry name" value="S5A_REDUCTASE"/>
    <property type="match status" value="1"/>
</dbReference>
<evidence type="ECO:0000256" key="3">
    <source>
        <dbReference type="ARBA" id="ARBA00022692"/>
    </source>
</evidence>
<organism evidence="8 9">
    <name type="scientific">Cyphellophora europaea (strain CBS 101466)</name>
    <name type="common">Phialophora europaea</name>
    <dbReference type="NCBI Taxonomy" id="1220924"/>
    <lineage>
        <taxon>Eukaryota</taxon>
        <taxon>Fungi</taxon>
        <taxon>Dikarya</taxon>
        <taxon>Ascomycota</taxon>
        <taxon>Pezizomycotina</taxon>
        <taxon>Eurotiomycetes</taxon>
        <taxon>Chaetothyriomycetidae</taxon>
        <taxon>Chaetothyriales</taxon>
        <taxon>Cyphellophoraceae</taxon>
        <taxon>Cyphellophora</taxon>
    </lineage>
</organism>
<reference evidence="8 9" key="1">
    <citation type="submission" date="2013-03" db="EMBL/GenBank/DDBJ databases">
        <title>The Genome Sequence of Phialophora europaea CBS 101466.</title>
        <authorList>
            <consortium name="The Broad Institute Genomics Platform"/>
            <person name="Cuomo C."/>
            <person name="de Hoog S."/>
            <person name="Gorbushina A."/>
            <person name="Walker B."/>
            <person name="Young S.K."/>
            <person name="Zeng Q."/>
            <person name="Gargeya S."/>
            <person name="Fitzgerald M."/>
            <person name="Haas B."/>
            <person name="Abouelleil A."/>
            <person name="Allen A.W."/>
            <person name="Alvarado L."/>
            <person name="Arachchi H.M."/>
            <person name="Berlin A.M."/>
            <person name="Chapman S.B."/>
            <person name="Gainer-Dewar J."/>
            <person name="Goldberg J."/>
            <person name="Griggs A."/>
            <person name="Gujja S."/>
            <person name="Hansen M."/>
            <person name="Howarth C."/>
            <person name="Imamovic A."/>
            <person name="Ireland A."/>
            <person name="Larimer J."/>
            <person name="McCowan C."/>
            <person name="Murphy C."/>
            <person name="Pearson M."/>
            <person name="Poon T.W."/>
            <person name="Priest M."/>
            <person name="Roberts A."/>
            <person name="Saif S."/>
            <person name="Shea T."/>
            <person name="Sisk P."/>
            <person name="Sykes S."/>
            <person name="Wortman J."/>
            <person name="Nusbaum C."/>
            <person name="Birren B."/>
        </authorList>
    </citation>
    <scope>NUCLEOTIDE SEQUENCE [LARGE SCALE GENOMIC DNA]</scope>
    <source>
        <strain evidence="8 9">CBS 101466</strain>
    </source>
</reference>
<dbReference type="STRING" id="1220924.W2RV19"/>
<evidence type="ECO:0000256" key="5">
    <source>
        <dbReference type="ARBA" id="ARBA00023136"/>
    </source>
</evidence>
<dbReference type="PANTHER" id="PTHR10556">
    <property type="entry name" value="3-OXO-5-ALPHA-STEROID 4-DEHYDROGENASE"/>
    <property type="match status" value="1"/>
</dbReference>
<dbReference type="HOGENOM" id="CLU_065395_0_0_1"/>
<dbReference type="Proteomes" id="UP000030752">
    <property type="component" value="Unassembled WGS sequence"/>
</dbReference>
<keyword evidence="9" id="KW-1185">Reference proteome</keyword>
<dbReference type="InterPro" id="IPR039357">
    <property type="entry name" value="SRD5A/TECR"/>
</dbReference>
<evidence type="ECO:0000259" key="7">
    <source>
        <dbReference type="Pfam" id="PF02544"/>
    </source>
</evidence>
<proteinExistence type="inferred from homology"/>
<evidence type="ECO:0000256" key="1">
    <source>
        <dbReference type="ARBA" id="ARBA00004141"/>
    </source>
</evidence>
<name>W2RV19_CYPE1</name>
<keyword evidence="3 6" id="KW-0812">Transmembrane</keyword>
<keyword evidence="5 6" id="KW-0472">Membrane</keyword>
<dbReference type="GO" id="GO:0006629">
    <property type="term" value="P:lipid metabolic process"/>
    <property type="evidence" value="ECO:0007669"/>
    <property type="project" value="InterPro"/>
</dbReference>
<feature type="transmembrane region" description="Helical" evidence="6">
    <location>
        <begin position="135"/>
        <end position="159"/>
    </location>
</feature>
<dbReference type="InParanoid" id="W2RV19"/>
<dbReference type="VEuPathDB" id="FungiDB:HMPREF1541_04426"/>
<dbReference type="Pfam" id="PF02544">
    <property type="entry name" value="Steroid_dh"/>
    <property type="match status" value="1"/>
</dbReference>
<feature type="transmembrane region" description="Helical" evidence="6">
    <location>
        <begin position="20"/>
        <end position="42"/>
    </location>
</feature>
<feature type="domain" description="3-oxo-5-alpha-steroid 4-dehydrogenase C-terminal" evidence="7">
    <location>
        <begin position="145"/>
        <end position="307"/>
    </location>
</feature>
<dbReference type="PANTHER" id="PTHR10556:SF43">
    <property type="entry name" value="STEROID 5-ALPHA-REDUCTASE DET2"/>
    <property type="match status" value="1"/>
</dbReference>
<gene>
    <name evidence="8" type="ORF">HMPREF1541_04426</name>
</gene>
<evidence type="ECO:0000313" key="8">
    <source>
        <dbReference type="EMBL" id="ETN40150.1"/>
    </source>
</evidence>
<evidence type="ECO:0000256" key="4">
    <source>
        <dbReference type="ARBA" id="ARBA00022989"/>
    </source>
</evidence>
<comment type="subcellular location">
    <subcellularLocation>
        <location evidence="1">Membrane</location>
        <topology evidence="1">Multi-pass membrane protein</topology>
    </subcellularLocation>
</comment>
<dbReference type="RefSeq" id="XP_008716993.1">
    <property type="nucleotide sequence ID" value="XM_008718771.1"/>
</dbReference>
<dbReference type="OrthoDB" id="5788137at2759"/>
<feature type="transmembrane region" description="Helical" evidence="6">
    <location>
        <begin position="104"/>
        <end position="123"/>
    </location>
</feature>
<feature type="transmembrane region" description="Helical" evidence="6">
    <location>
        <begin position="63"/>
        <end position="84"/>
    </location>
</feature>
<evidence type="ECO:0000313" key="9">
    <source>
        <dbReference type="Proteomes" id="UP000030752"/>
    </source>
</evidence>
<dbReference type="GeneID" id="19971765"/>
<dbReference type="GO" id="GO:0016627">
    <property type="term" value="F:oxidoreductase activity, acting on the CH-CH group of donors"/>
    <property type="evidence" value="ECO:0007669"/>
    <property type="project" value="InterPro"/>
</dbReference>
<evidence type="ECO:0000256" key="2">
    <source>
        <dbReference type="ARBA" id="ARBA00007742"/>
    </source>
</evidence>
<feature type="transmembrane region" description="Helical" evidence="6">
    <location>
        <begin position="171"/>
        <end position="193"/>
    </location>
</feature>
<accession>W2RV19</accession>
<dbReference type="AlphaFoldDB" id="W2RV19"/>
<dbReference type="InterPro" id="IPR001104">
    <property type="entry name" value="3-oxo-5_a-steroid_4-DH_C"/>
</dbReference>
<dbReference type="EMBL" id="KB822720">
    <property type="protein sequence ID" value="ETN40150.1"/>
    <property type="molecule type" value="Genomic_DNA"/>
</dbReference>